<feature type="compositionally biased region" description="Low complexity" evidence="5">
    <location>
        <begin position="20"/>
        <end position="56"/>
    </location>
</feature>
<evidence type="ECO:0000313" key="7">
    <source>
        <dbReference type="EMBL" id="MEI5614796.1"/>
    </source>
</evidence>
<dbReference type="Pfam" id="PF00890">
    <property type="entry name" value="FAD_binding_2"/>
    <property type="match status" value="1"/>
</dbReference>
<dbReference type="PANTHER" id="PTHR43400">
    <property type="entry name" value="FUMARATE REDUCTASE"/>
    <property type="match status" value="1"/>
</dbReference>
<feature type="compositionally biased region" description="Polar residues" evidence="5">
    <location>
        <begin position="57"/>
        <end position="71"/>
    </location>
</feature>
<comment type="cofactor">
    <cofactor evidence="1">
        <name>FAD</name>
        <dbReference type="ChEBI" id="CHEBI:57692"/>
    </cofactor>
</comment>
<sequence>MRTRCANSPRRSRSRRTPWRPRSLASTASRPRAGTRTAGAATVRTTTITATTHCRTPISTRLTADPSTRSGSEAGDLGTKGGVLTDAQGRVLRPDGSVIPGLYATGNASAAVMGNEYAGAGATIGPAMVFSYLAMEHAAKSAAG</sequence>
<proteinExistence type="predicted"/>
<organism evidence="7 8">
    <name type="scientific">Streptomyces brasiliscabiei</name>
    <dbReference type="NCBI Taxonomy" id="2736302"/>
    <lineage>
        <taxon>Bacteria</taxon>
        <taxon>Bacillati</taxon>
        <taxon>Actinomycetota</taxon>
        <taxon>Actinomycetes</taxon>
        <taxon>Kitasatosporales</taxon>
        <taxon>Streptomycetaceae</taxon>
        <taxon>Streptomyces</taxon>
    </lineage>
</organism>
<keyword evidence="4" id="KW-0560">Oxidoreductase</keyword>
<dbReference type="InterPro" id="IPR003953">
    <property type="entry name" value="FAD-dep_OxRdtase_2_FAD-bd"/>
</dbReference>
<accession>A0ABU8GNM1</accession>
<dbReference type="SUPFAM" id="SSF51905">
    <property type="entry name" value="FAD/NAD(P)-binding domain"/>
    <property type="match status" value="1"/>
</dbReference>
<evidence type="ECO:0000256" key="4">
    <source>
        <dbReference type="ARBA" id="ARBA00023002"/>
    </source>
</evidence>
<keyword evidence="3" id="KW-0274">FAD</keyword>
<evidence type="ECO:0000256" key="3">
    <source>
        <dbReference type="ARBA" id="ARBA00022827"/>
    </source>
</evidence>
<dbReference type="InterPro" id="IPR050315">
    <property type="entry name" value="FAD-oxidoreductase_2"/>
</dbReference>
<dbReference type="Gene3D" id="3.50.50.60">
    <property type="entry name" value="FAD/NAD(P)-binding domain"/>
    <property type="match status" value="1"/>
</dbReference>
<gene>
    <name evidence="7" type="ORF">WB403_37295</name>
</gene>
<dbReference type="PANTHER" id="PTHR43400:SF10">
    <property type="entry name" value="3-OXOSTEROID 1-DEHYDROGENASE"/>
    <property type="match status" value="1"/>
</dbReference>
<evidence type="ECO:0000256" key="5">
    <source>
        <dbReference type="SAM" id="MobiDB-lite"/>
    </source>
</evidence>
<dbReference type="InterPro" id="IPR036188">
    <property type="entry name" value="FAD/NAD-bd_sf"/>
</dbReference>
<protein>
    <submittedName>
        <fullName evidence="7">FAD-binding protein</fullName>
    </submittedName>
</protein>
<dbReference type="Proteomes" id="UP001365781">
    <property type="component" value="Unassembled WGS sequence"/>
</dbReference>
<keyword evidence="8" id="KW-1185">Reference proteome</keyword>
<feature type="domain" description="FAD-dependent oxidoreductase 2 FAD-binding" evidence="6">
    <location>
        <begin position="72"/>
        <end position="123"/>
    </location>
</feature>
<reference evidence="7 8" key="1">
    <citation type="submission" date="2024-03" db="EMBL/GenBank/DDBJ databases">
        <title>First Report of Pectobacterium brasiliscabiei causing potato scab in china.</title>
        <authorList>
            <person name="Handique U."/>
        </authorList>
    </citation>
    <scope>NUCLEOTIDE SEQUENCE [LARGE SCALE GENOMIC DNA]</scope>
    <source>
        <strain evidence="7 8">ZRIMU1503</strain>
    </source>
</reference>
<evidence type="ECO:0000313" key="8">
    <source>
        <dbReference type="Proteomes" id="UP001365781"/>
    </source>
</evidence>
<evidence type="ECO:0000256" key="1">
    <source>
        <dbReference type="ARBA" id="ARBA00001974"/>
    </source>
</evidence>
<name>A0ABU8GNM1_9ACTN</name>
<comment type="caution">
    <text evidence="7">The sequence shown here is derived from an EMBL/GenBank/DDBJ whole genome shotgun (WGS) entry which is preliminary data.</text>
</comment>
<feature type="region of interest" description="Disordered" evidence="5">
    <location>
        <begin position="1"/>
        <end position="89"/>
    </location>
</feature>
<dbReference type="RefSeq" id="WP_306080762.1">
    <property type="nucleotide sequence ID" value="NZ_JABRXD010000008.1"/>
</dbReference>
<keyword evidence="2" id="KW-0285">Flavoprotein</keyword>
<dbReference type="GeneID" id="69055045"/>
<evidence type="ECO:0000256" key="2">
    <source>
        <dbReference type="ARBA" id="ARBA00022630"/>
    </source>
</evidence>
<evidence type="ECO:0000259" key="6">
    <source>
        <dbReference type="Pfam" id="PF00890"/>
    </source>
</evidence>
<feature type="compositionally biased region" description="Basic residues" evidence="5">
    <location>
        <begin position="10"/>
        <end position="19"/>
    </location>
</feature>
<dbReference type="EMBL" id="JBBAYM010000031">
    <property type="protein sequence ID" value="MEI5614796.1"/>
    <property type="molecule type" value="Genomic_DNA"/>
</dbReference>